<dbReference type="Proteomes" id="UP000447355">
    <property type="component" value="Unassembled WGS sequence"/>
</dbReference>
<dbReference type="RefSeq" id="WP_161083755.1">
    <property type="nucleotide sequence ID" value="NZ_WWCX01000015.1"/>
</dbReference>
<dbReference type="EMBL" id="WWCX01000015">
    <property type="protein sequence ID" value="MYM94587.1"/>
    <property type="molecule type" value="Genomic_DNA"/>
</dbReference>
<organism evidence="1 2">
    <name type="scientific">Duganella vulcania</name>
    <dbReference type="NCBI Taxonomy" id="2692166"/>
    <lineage>
        <taxon>Bacteria</taxon>
        <taxon>Pseudomonadati</taxon>
        <taxon>Pseudomonadota</taxon>
        <taxon>Betaproteobacteria</taxon>
        <taxon>Burkholderiales</taxon>
        <taxon>Oxalobacteraceae</taxon>
        <taxon>Telluria group</taxon>
        <taxon>Duganella</taxon>
    </lineage>
</organism>
<reference evidence="1" key="1">
    <citation type="submission" date="2019-12" db="EMBL/GenBank/DDBJ databases">
        <title>Novel species isolated from a subtropical stream in China.</title>
        <authorList>
            <person name="Lu H."/>
        </authorList>
    </citation>
    <scope>NUCLEOTIDE SEQUENCE [LARGE SCALE GENOMIC DNA]</scope>
    <source>
        <strain evidence="1">FT81W</strain>
    </source>
</reference>
<sequence length="219" mass="24116">MLKTTGMRHRLAISRSASRLNWLWKIVPCIFGLGFCTPVIASNNQCPTPMAFLGHSMAESGKVLEREFPGNWDDNGPLCSSNYSNLMTHVLPATETSNLCETPLPAKRIIIFGFDDSSRVIGLSYIFSAAIDPDTLINWAANMLGVKLNAVDNFHHANLSRWLGVTGTSKWQYQSADQRYLVMVKASLVAGQTDVIVYDIQAADLEAAALDTCLKDFGR</sequence>
<accession>A0A845GPC6</accession>
<gene>
    <name evidence="1" type="ORF">GTP90_12020</name>
</gene>
<name>A0A845GPC6_9BURK</name>
<dbReference type="AlphaFoldDB" id="A0A845GPC6"/>
<evidence type="ECO:0000313" key="1">
    <source>
        <dbReference type="EMBL" id="MYM94587.1"/>
    </source>
</evidence>
<evidence type="ECO:0000313" key="2">
    <source>
        <dbReference type="Proteomes" id="UP000447355"/>
    </source>
</evidence>
<comment type="caution">
    <text evidence="1">The sequence shown here is derived from an EMBL/GenBank/DDBJ whole genome shotgun (WGS) entry which is preliminary data.</text>
</comment>
<proteinExistence type="predicted"/>
<protein>
    <submittedName>
        <fullName evidence="1">Uncharacterized protein</fullName>
    </submittedName>
</protein>